<dbReference type="AlphaFoldDB" id="A0A8D8TIG2"/>
<evidence type="ECO:0000313" key="2">
    <source>
        <dbReference type="EMBL" id="CAG6688433.1"/>
    </source>
</evidence>
<evidence type="ECO:0000256" key="1">
    <source>
        <dbReference type="SAM" id="MobiDB-lite"/>
    </source>
</evidence>
<reference evidence="2" key="1">
    <citation type="submission" date="2021-05" db="EMBL/GenBank/DDBJ databases">
        <authorList>
            <person name="Alioto T."/>
            <person name="Alioto T."/>
            <person name="Gomez Garrido J."/>
        </authorList>
    </citation>
    <scope>NUCLEOTIDE SEQUENCE</scope>
</reference>
<dbReference type="EMBL" id="HBUF01286920">
    <property type="protein sequence ID" value="CAG6688459.1"/>
    <property type="molecule type" value="Transcribed_RNA"/>
</dbReference>
<dbReference type="EMBL" id="HBUF01562623">
    <property type="protein sequence ID" value="CAG6763072.1"/>
    <property type="molecule type" value="Transcribed_RNA"/>
</dbReference>
<dbReference type="EMBL" id="HBUF01562635">
    <property type="protein sequence ID" value="CAG6763102.1"/>
    <property type="molecule type" value="Transcribed_RNA"/>
</dbReference>
<organism evidence="2">
    <name type="scientific">Cacopsylla melanoneura</name>
    <dbReference type="NCBI Taxonomy" id="428564"/>
    <lineage>
        <taxon>Eukaryota</taxon>
        <taxon>Metazoa</taxon>
        <taxon>Ecdysozoa</taxon>
        <taxon>Arthropoda</taxon>
        <taxon>Hexapoda</taxon>
        <taxon>Insecta</taxon>
        <taxon>Pterygota</taxon>
        <taxon>Neoptera</taxon>
        <taxon>Paraneoptera</taxon>
        <taxon>Hemiptera</taxon>
        <taxon>Sternorrhyncha</taxon>
        <taxon>Psylloidea</taxon>
        <taxon>Psyllidae</taxon>
        <taxon>Psyllinae</taxon>
        <taxon>Cacopsylla</taxon>
    </lineage>
</organism>
<sequence length="218" mass="24320">MVQQPFRPFRPAAATSSQRQTNFGQQKPSPKGVNDGFNFQTLPNPTNLSNSAVLRLLAEDEPRLRRVIWPPPSPPLVDSENPEDPTSPLSSPRHLLSKPNTPTRQLFSPPPTTITLRPELPTSQAPPPVFVSQPATATMQGGKHLRGDMKWPPEQYKQQAEVENEARIALAKGPVFRPRKVQKDYSSFFAQHSLTNNYPGYRVPPGTQHYIEEGTSNL</sequence>
<dbReference type="EMBL" id="HBUF01286916">
    <property type="protein sequence ID" value="CAG6688441.1"/>
    <property type="molecule type" value="Transcribed_RNA"/>
</dbReference>
<dbReference type="EMBL" id="HBUF01286914">
    <property type="protein sequence ID" value="CAG6688433.1"/>
    <property type="molecule type" value="Transcribed_RNA"/>
</dbReference>
<accession>A0A8D8TIG2</accession>
<proteinExistence type="predicted"/>
<name>A0A8D8TIG2_9HEMI</name>
<feature type="region of interest" description="Disordered" evidence="1">
    <location>
        <begin position="1"/>
        <end position="49"/>
    </location>
</feature>
<feature type="compositionally biased region" description="Polar residues" evidence="1">
    <location>
        <begin position="37"/>
        <end position="49"/>
    </location>
</feature>
<dbReference type="EMBL" id="HBUF01286918">
    <property type="protein sequence ID" value="CAG6688449.1"/>
    <property type="molecule type" value="Transcribed_RNA"/>
</dbReference>
<feature type="region of interest" description="Disordered" evidence="1">
    <location>
        <begin position="69"/>
        <end position="111"/>
    </location>
</feature>
<feature type="compositionally biased region" description="Polar residues" evidence="1">
    <location>
        <begin position="14"/>
        <end position="28"/>
    </location>
</feature>
<dbReference type="EMBL" id="HBUF01286915">
    <property type="protein sequence ID" value="CAG6688437.1"/>
    <property type="molecule type" value="Transcribed_RNA"/>
</dbReference>
<dbReference type="EMBL" id="HBUF01286919">
    <property type="protein sequence ID" value="CAG6688454.1"/>
    <property type="molecule type" value="Transcribed_RNA"/>
</dbReference>
<dbReference type="EMBL" id="HBUF01286922">
    <property type="protein sequence ID" value="CAG6688470.1"/>
    <property type="molecule type" value="Transcribed_RNA"/>
</dbReference>
<dbReference type="EMBL" id="HBUF01562639">
    <property type="protein sequence ID" value="CAG6763111.1"/>
    <property type="molecule type" value="Transcribed_RNA"/>
</dbReference>
<protein>
    <submittedName>
        <fullName evidence="2">Uncharacterized protein</fullName>
    </submittedName>
</protein>
<dbReference type="EMBL" id="HBUF01562628">
    <property type="protein sequence ID" value="CAG6763082.1"/>
    <property type="molecule type" value="Transcribed_RNA"/>
</dbReference>